<feature type="chain" id="PRO_5040420568" evidence="4">
    <location>
        <begin position="22"/>
        <end position="325"/>
    </location>
</feature>
<dbReference type="EMBL" id="BPQB01000082">
    <property type="protein sequence ID" value="GJE98132.1"/>
    <property type="molecule type" value="Genomic_DNA"/>
</dbReference>
<feature type="signal peptide" evidence="4">
    <location>
        <begin position="1"/>
        <end position="21"/>
    </location>
</feature>
<dbReference type="InterPro" id="IPR002828">
    <property type="entry name" value="SurE-like_Pase/nucleotidase"/>
</dbReference>
<keyword evidence="3" id="KW-0378">Hydrolase</keyword>
<keyword evidence="2" id="KW-0479">Metal-binding</keyword>
<dbReference type="Proteomes" id="UP000703269">
    <property type="component" value="Unassembled WGS sequence"/>
</dbReference>
<sequence>MLSSFARLCALFVLGAQLALGFNILLTNDDSWASANIRATYTALKAAGHTVILVAPAVQNSGQGGRFQIPDVNITAPGGEFGSIPVGAPPFGHDINDNHLWYFNGTPGASAVFGLDVVRPMILGENATIDLVVAGPNEGGNTGPWLFTLSGTMGATYTSVYRGVPAIAFSAANGTHRSFTTLTDSPTDPANLAAALTTNLVNALANVTAPGQRVLPLGVGIGVNFPLFGPRSNCTDPPFTLTRITGGALVPTLSVGKDGFPVENEIVTPGVNPNLSGVPILPGETIISSECQTSVSVFAVDYDAPAAVSQDIQIALLPLFGHSSL</sequence>
<dbReference type="PANTHER" id="PTHR30457">
    <property type="entry name" value="5'-NUCLEOTIDASE SURE"/>
    <property type="match status" value="1"/>
</dbReference>
<protein>
    <submittedName>
        <fullName evidence="6">5'/3'-nucleotidase sure</fullName>
    </submittedName>
</protein>
<keyword evidence="7" id="KW-1185">Reference proteome</keyword>
<evidence type="ECO:0000313" key="7">
    <source>
        <dbReference type="Proteomes" id="UP000703269"/>
    </source>
</evidence>
<dbReference type="InterPro" id="IPR036523">
    <property type="entry name" value="SurE-like_sf"/>
</dbReference>
<dbReference type="AlphaFoldDB" id="A0A9P3GMJ3"/>
<dbReference type="GO" id="GO:0008252">
    <property type="term" value="F:nucleotidase activity"/>
    <property type="evidence" value="ECO:0007669"/>
    <property type="project" value="InterPro"/>
</dbReference>
<accession>A0A9P3GMJ3</accession>
<dbReference type="SUPFAM" id="SSF64167">
    <property type="entry name" value="SurE-like"/>
    <property type="match status" value="1"/>
</dbReference>
<feature type="domain" description="Survival protein SurE-like phosphatase/nucleotidase" evidence="5">
    <location>
        <begin position="24"/>
        <end position="226"/>
    </location>
</feature>
<comment type="caution">
    <text evidence="6">The sequence shown here is derived from an EMBL/GenBank/DDBJ whole genome shotgun (WGS) entry which is preliminary data.</text>
</comment>
<dbReference type="InterPro" id="IPR030048">
    <property type="entry name" value="SurE"/>
</dbReference>
<evidence type="ECO:0000256" key="1">
    <source>
        <dbReference type="ARBA" id="ARBA00011062"/>
    </source>
</evidence>
<dbReference type="Gene3D" id="3.40.1210.10">
    <property type="entry name" value="Survival protein SurE-like phosphatase/nucleotidase"/>
    <property type="match status" value="1"/>
</dbReference>
<dbReference type="GO" id="GO:0046872">
    <property type="term" value="F:metal ion binding"/>
    <property type="evidence" value="ECO:0007669"/>
    <property type="project" value="UniProtKB-KW"/>
</dbReference>
<proteinExistence type="inferred from homology"/>
<evidence type="ECO:0000256" key="4">
    <source>
        <dbReference type="SAM" id="SignalP"/>
    </source>
</evidence>
<evidence type="ECO:0000313" key="6">
    <source>
        <dbReference type="EMBL" id="GJE98132.1"/>
    </source>
</evidence>
<evidence type="ECO:0000259" key="5">
    <source>
        <dbReference type="Pfam" id="PF01975"/>
    </source>
</evidence>
<keyword evidence="4" id="KW-0732">Signal</keyword>
<organism evidence="6 7">
    <name type="scientific">Phanerochaete sordida</name>
    <dbReference type="NCBI Taxonomy" id="48140"/>
    <lineage>
        <taxon>Eukaryota</taxon>
        <taxon>Fungi</taxon>
        <taxon>Dikarya</taxon>
        <taxon>Basidiomycota</taxon>
        <taxon>Agaricomycotina</taxon>
        <taxon>Agaricomycetes</taxon>
        <taxon>Polyporales</taxon>
        <taxon>Phanerochaetaceae</taxon>
        <taxon>Phanerochaete</taxon>
    </lineage>
</organism>
<gene>
    <name evidence="6" type="ORF">PsYK624_143540</name>
</gene>
<evidence type="ECO:0000256" key="3">
    <source>
        <dbReference type="ARBA" id="ARBA00022801"/>
    </source>
</evidence>
<comment type="similarity">
    <text evidence="1">Belongs to the SurE nucleotidase family.</text>
</comment>
<reference evidence="6 7" key="1">
    <citation type="submission" date="2021-08" db="EMBL/GenBank/DDBJ databases">
        <title>Draft Genome Sequence of Phanerochaete sordida strain YK-624.</title>
        <authorList>
            <person name="Mori T."/>
            <person name="Dohra H."/>
            <person name="Suzuki T."/>
            <person name="Kawagishi H."/>
            <person name="Hirai H."/>
        </authorList>
    </citation>
    <scope>NUCLEOTIDE SEQUENCE [LARGE SCALE GENOMIC DNA]</scope>
    <source>
        <strain evidence="6 7">YK-624</strain>
    </source>
</reference>
<dbReference type="NCBIfam" id="TIGR00087">
    <property type="entry name" value="surE"/>
    <property type="match status" value="1"/>
</dbReference>
<dbReference type="OrthoDB" id="4018688at2759"/>
<dbReference type="PANTHER" id="PTHR30457:SF0">
    <property type="entry name" value="PHOSPHATASE, PUTATIVE (AFU_ORTHOLOGUE AFUA_4G01070)-RELATED"/>
    <property type="match status" value="1"/>
</dbReference>
<evidence type="ECO:0000256" key="2">
    <source>
        <dbReference type="ARBA" id="ARBA00022723"/>
    </source>
</evidence>
<name>A0A9P3GMJ3_9APHY</name>
<dbReference type="Pfam" id="PF01975">
    <property type="entry name" value="SurE"/>
    <property type="match status" value="1"/>
</dbReference>